<feature type="transmembrane region" description="Helical" evidence="2">
    <location>
        <begin position="235"/>
        <end position="259"/>
    </location>
</feature>
<keyword evidence="2" id="KW-0472">Membrane</keyword>
<name>A0A850QFZ0_9RHOB</name>
<reference evidence="3 4" key="1">
    <citation type="submission" date="2020-04" db="EMBL/GenBank/DDBJ databases">
        <title>Donghicola sp., a member of the Rhodobacteraceae family isolated from mangrove forest in Thailand.</title>
        <authorList>
            <person name="Charoenyingcharoen P."/>
            <person name="Yukphan P."/>
        </authorList>
    </citation>
    <scope>NUCLEOTIDE SEQUENCE [LARGE SCALE GENOMIC DNA]</scope>
    <source>
        <strain evidence="3 4">B5-SW-15</strain>
    </source>
</reference>
<sequence length="342" mass="38108">MPDLDTGHIFLTTLAPIKAGAPKDSPQNSYEQRVRIALAKLPTAHQSPATENFEYNSPFARNTRNHLARMFVLDDVVYNGRNTMNPLLARFRRVNQMISDPVDRLNAPYLVFCAEVDAITQEGDPLPTTLTEPQQREVRAGYARKLWETMQEELICIYSNCYGFETVQTADDFANYLDRCHVETTMPFHDYYLSLDQAGFHHLPLKGLLYGVLAPLGLGALVLVLWLFGLSHLPLIGWSTLATGLGAILLGVILAVLAIRYAIKNGEKPLAPAKYDDLPSVLKALYIQQNFSDFFIENQGVSDTDLYAAFGQFIQAHKPQDRTSMTQKPGVISSASPSNVTQ</sequence>
<evidence type="ECO:0000313" key="4">
    <source>
        <dbReference type="Proteomes" id="UP000592216"/>
    </source>
</evidence>
<keyword evidence="2" id="KW-0812">Transmembrane</keyword>
<evidence type="ECO:0000256" key="1">
    <source>
        <dbReference type="SAM" id="MobiDB-lite"/>
    </source>
</evidence>
<evidence type="ECO:0000256" key="2">
    <source>
        <dbReference type="SAM" id="Phobius"/>
    </source>
</evidence>
<accession>A0A850QFZ0</accession>
<protein>
    <submittedName>
        <fullName evidence="3">Uncharacterized protein</fullName>
    </submittedName>
</protein>
<evidence type="ECO:0000313" key="3">
    <source>
        <dbReference type="EMBL" id="NVO24771.1"/>
    </source>
</evidence>
<feature type="compositionally biased region" description="Polar residues" evidence="1">
    <location>
        <begin position="322"/>
        <end position="342"/>
    </location>
</feature>
<feature type="region of interest" description="Disordered" evidence="1">
    <location>
        <begin position="319"/>
        <end position="342"/>
    </location>
</feature>
<dbReference type="AlphaFoldDB" id="A0A850QFZ0"/>
<feature type="transmembrane region" description="Helical" evidence="2">
    <location>
        <begin position="208"/>
        <end position="229"/>
    </location>
</feature>
<dbReference type="EMBL" id="JABCJE010000008">
    <property type="protein sequence ID" value="NVO24771.1"/>
    <property type="molecule type" value="Genomic_DNA"/>
</dbReference>
<organism evidence="3 4">
    <name type="scientific">Donghicola mangrovi</name>
    <dbReference type="NCBI Taxonomy" id="2729614"/>
    <lineage>
        <taxon>Bacteria</taxon>
        <taxon>Pseudomonadati</taxon>
        <taxon>Pseudomonadota</taxon>
        <taxon>Alphaproteobacteria</taxon>
        <taxon>Rhodobacterales</taxon>
        <taxon>Roseobacteraceae</taxon>
        <taxon>Donghicola</taxon>
    </lineage>
</organism>
<gene>
    <name evidence="3" type="ORF">HJ536_15505</name>
</gene>
<dbReference type="RefSeq" id="WP_177158405.1">
    <property type="nucleotide sequence ID" value="NZ_JABCJE010000008.1"/>
</dbReference>
<comment type="caution">
    <text evidence="3">The sequence shown here is derived from an EMBL/GenBank/DDBJ whole genome shotgun (WGS) entry which is preliminary data.</text>
</comment>
<keyword evidence="2" id="KW-1133">Transmembrane helix</keyword>
<dbReference type="Proteomes" id="UP000592216">
    <property type="component" value="Unassembled WGS sequence"/>
</dbReference>
<proteinExistence type="predicted"/>